<accession>A0A3L7AM66</accession>
<dbReference type="AlphaFoldDB" id="A0A3L7AM66"/>
<gene>
    <name evidence="3" type="ORF">D9V34_12240</name>
</gene>
<protein>
    <submittedName>
        <fullName evidence="3">Glycosyltransferase</fullName>
    </submittedName>
</protein>
<keyword evidence="4" id="KW-1185">Reference proteome</keyword>
<reference evidence="3 4" key="1">
    <citation type="submission" date="2018-10" db="EMBL/GenBank/DDBJ databases">
        <authorList>
            <person name="Li J."/>
        </authorList>
    </citation>
    <scope>NUCLEOTIDE SEQUENCE [LARGE SCALE GENOMIC DNA]</scope>
    <source>
        <strain evidence="3 4">JCM 11654</strain>
    </source>
</reference>
<evidence type="ECO:0000256" key="2">
    <source>
        <dbReference type="ARBA" id="ARBA00022679"/>
    </source>
</evidence>
<sequence>MSTQVWKKIMSLQNITTTAIAGLPVCAINPAAASTAVCEAAAQHEPADIHLANAFVVSLAHQDERYHELLAQSAAIFPDGKPLTWASRIKRGSNLSQVRGPSLFENVISEGRATGLRHFFLGNTPETLGLLTAELERRYPGMIVAGSYSPPFRALSQAELAAQDDLIRETRPDIVWVGLGTPKQDAEARRVAEELGLVAIAIGAAFDFIAGTKKEAPEILSTLGLEWVFRFASEPRRLWRRYLIGNLVFSWAVLKPRAKRVAA</sequence>
<dbReference type="NCBIfam" id="TIGR00696">
    <property type="entry name" value="wecG_tagA_cpsF"/>
    <property type="match status" value="1"/>
</dbReference>
<keyword evidence="2 3" id="KW-0808">Transferase</keyword>
<dbReference type="CDD" id="cd06533">
    <property type="entry name" value="Glyco_transf_WecG_TagA"/>
    <property type="match status" value="1"/>
</dbReference>
<evidence type="ECO:0000313" key="3">
    <source>
        <dbReference type="EMBL" id="RLP81387.1"/>
    </source>
</evidence>
<proteinExistence type="predicted"/>
<evidence type="ECO:0000256" key="1">
    <source>
        <dbReference type="ARBA" id="ARBA00022676"/>
    </source>
</evidence>
<name>A0A3L7AM66_9MICO</name>
<keyword evidence="1" id="KW-0328">Glycosyltransferase</keyword>
<dbReference type="Pfam" id="PF03808">
    <property type="entry name" value="Glyco_tran_WecG"/>
    <property type="match status" value="1"/>
</dbReference>
<organism evidence="3 4">
    <name type="scientific">Mycetocola lacteus</name>
    <dbReference type="NCBI Taxonomy" id="76637"/>
    <lineage>
        <taxon>Bacteria</taxon>
        <taxon>Bacillati</taxon>
        <taxon>Actinomycetota</taxon>
        <taxon>Actinomycetes</taxon>
        <taxon>Micrococcales</taxon>
        <taxon>Microbacteriaceae</taxon>
        <taxon>Mycetocola</taxon>
    </lineage>
</organism>
<dbReference type="InterPro" id="IPR004629">
    <property type="entry name" value="WecG_TagA_CpsF"/>
</dbReference>
<dbReference type="PANTHER" id="PTHR34136">
    <property type="match status" value="1"/>
</dbReference>
<dbReference type="GO" id="GO:0016758">
    <property type="term" value="F:hexosyltransferase activity"/>
    <property type="evidence" value="ECO:0007669"/>
    <property type="project" value="TreeGrafter"/>
</dbReference>
<dbReference type="OrthoDB" id="9771846at2"/>
<evidence type="ECO:0000313" key="4">
    <source>
        <dbReference type="Proteomes" id="UP000269438"/>
    </source>
</evidence>
<dbReference type="PANTHER" id="PTHR34136:SF1">
    <property type="entry name" value="UDP-N-ACETYL-D-MANNOSAMINURONIC ACID TRANSFERASE"/>
    <property type="match status" value="1"/>
</dbReference>
<comment type="caution">
    <text evidence="3">The sequence shown here is derived from an EMBL/GenBank/DDBJ whole genome shotgun (WGS) entry which is preliminary data.</text>
</comment>
<dbReference type="Proteomes" id="UP000269438">
    <property type="component" value="Unassembled WGS sequence"/>
</dbReference>
<dbReference type="EMBL" id="RCUY01000010">
    <property type="protein sequence ID" value="RLP81387.1"/>
    <property type="molecule type" value="Genomic_DNA"/>
</dbReference>